<organism evidence="1 2">
    <name type="scientific">Agrobacterium tumefaciens str. Kerr 14</name>
    <dbReference type="NCBI Taxonomy" id="1183424"/>
    <lineage>
        <taxon>Bacteria</taxon>
        <taxon>Pseudomonadati</taxon>
        <taxon>Pseudomonadota</taxon>
        <taxon>Alphaproteobacteria</taxon>
        <taxon>Hyphomicrobiales</taxon>
        <taxon>Rhizobiaceae</taxon>
        <taxon>Rhizobium/Agrobacterium group</taxon>
        <taxon>Agrobacterium</taxon>
        <taxon>Agrobacterium tumefaciens complex</taxon>
    </lineage>
</organism>
<reference evidence="1 2" key="1">
    <citation type="submission" date="2016-01" db="EMBL/GenBank/DDBJ databases">
        <authorList>
            <person name="Oliw E.H."/>
        </authorList>
    </citation>
    <scope>NUCLEOTIDE SEQUENCE [LARGE SCALE GENOMIC DNA]</scope>
    <source>
        <strain evidence="1 2">Kerr 14</strain>
    </source>
</reference>
<dbReference type="EMBL" id="FBWC01000045">
    <property type="protein sequence ID" value="CUX69055.1"/>
    <property type="molecule type" value="Genomic_DNA"/>
</dbReference>
<evidence type="ECO:0000313" key="2">
    <source>
        <dbReference type="Proteomes" id="UP000191897"/>
    </source>
</evidence>
<protein>
    <submittedName>
        <fullName evidence="1">Uncharacterized protein</fullName>
    </submittedName>
</protein>
<sequence length="112" mass="12271">MSMVDMMIELGPDSFAPTQRNLNAGSGGNLNPRRAIMRKPHMELTPQAYKWIFDRAREVSDAVWRARSHRSALRPTGGARQLPGCVCDRPTGANAVSRGVENGYTARLSSAT</sequence>
<dbReference type="Proteomes" id="UP000191897">
    <property type="component" value="Unassembled WGS sequence"/>
</dbReference>
<evidence type="ECO:0000313" key="1">
    <source>
        <dbReference type="EMBL" id="CUX69055.1"/>
    </source>
</evidence>
<dbReference type="AlphaFoldDB" id="A0A1S7SGS8"/>
<proteinExistence type="predicted"/>
<gene>
    <name evidence="1" type="ORF">AGR4C_pc30147</name>
</gene>
<name>A0A1S7SGS8_AGRTU</name>
<accession>A0A1S7SGS8</accession>